<dbReference type="OrthoDB" id="442460at2759"/>
<dbReference type="Gene3D" id="3.30.310.130">
    <property type="entry name" value="Ubiquitin-related"/>
    <property type="match status" value="1"/>
</dbReference>
<comment type="similarity">
    <text evidence="1">Belongs to the peptidase C48 family.</text>
</comment>
<keyword evidence="2" id="KW-0597">Phosphoprotein</keyword>
<sequence>MSLPTSSMVLNSVDKEQMSALQGLTNNMNDDRRSTTRWRNPPTPVMVPTLMNQQNPTQRLLSGPFGTSRMKDTMSTPKGSSYRHPVKDAKLSTSSPHSTGAKRRKMNDHTFQHSGPSHAVRQQPKSTQRKDKHALVTHQEPISVDSDEEDLGQPVRVDSSDPLNISNISEPGPSSGKPLKRRNDARGKQPFEVNPDDPTLLIIRGNLYQTDTTHSGCREKWADEIHRPHGNHHPSRITTMNRKSSILKKRAKANRVDDFVRKRTASNSGPHIDLRNPPINMKATPNLITSVKRGMKPRDPKANFTVPIPQRDVEATSPSGFTSGKRTGSSNSFELQLPVKEWFLGFNHLGESYKLSFRKNADFTIRGYGHSETVKPRDATEVVYSRDDHPGFTLQTTQEASALGVNFSHFQPDNSGGRGKSMIVVLFDREAVTWSDQTYDEFCKFLKARYGASSTTQAKYWEAHIQRYQVYQQSEARKDTSISRSESPSDVHDDVEETGRPPDNGDDGGRSVVKTYKSNSRRETPATNLTERSSSSEPRRSSRVASARTSARTTPQVDPDEVILSYPANTPGSVNITNADLSRLEPGEYLNDTLIEFGLRLWHRELEETDPDLAKRIHIFNSFFYKKLSAKKSNPEEGYQSVRRWTSKFDLFKKDFIIIPINEAMHWYLAIIYHPGHILFPPPEKPAPTTRVRTRNSNANEIVVKDDDAQEVQDVEDVEEALVPPDGSKSEPSAVENEDDILNFETSVSTHYVDNEPPISNSASPAHMEVTEEPPLSPNHMDVDEEYAAHSRARSATVSDDDKPTSSTVATVGGTPHSVTDELSMDVDDMTLESGPEVSALSEEDGGSGDVNAASASKSDKGKVPEDLFGDDGDLVDELVDELVETDENATKPVGVESANAAQHANILVPAYICTLDSLGTRHPSVTRSLSKYLQLEARSRKETEKTSDPLAKTLLVPVQPNYSDCGIYLLHFAQTFVSNPDYYCNVKPPRSSEDRKHDWAHEGLLDFREKMRNKILELSEEWKRDRAAQDEAKKQQVEKGGQPAAELIEDSDSDDAVIIEDPPDAGKTSTKKGGRGGRANQSRGRAKPTRLRG</sequence>
<keyword evidence="9" id="KW-1185">Reference proteome</keyword>
<feature type="compositionally biased region" description="Polar residues" evidence="6">
    <location>
        <begin position="752"/>
        <end position="764"/>
    </location>
</feature>
<dbReference type="AlphaFoldDB" id="A0A8H5GRB7"/>
<evidence type="ECO:0000256" key="6">
    <source>
        <dbReference type="SAM" id="MobiDB-lite"/>
    </source>
</evidence>
<proteinExistence type="inferred from homology"/>
<dbReference type="GO" id="GO:0005737">
    <property type="term" value="C:cytoplasm"/>
    <property type="evidence" value="ECO:0007669"/>
    <property type="project" value="TreeGrafter"/>
</dbReference>
<feature type="region of interest" description="Disordered" evidence="6">
    <location>
        <begin position="24"/>
        <end position="197"/>
    </location>
</feature>
<dbReference type="InterPro" id="IPR003653">
    <property type="entry name" value="Peptidase_C48_C"/>
</dbReference>
<feature type="compositionally biased region" description="Polar residues" evidence="6">
    <location>
        <begin position="50"/>
        <end position="60"/>
    </location>
</feature>
<dbReference type="SUPFAM" id="SSF54001">
    <property type="entry name" value="Cysteine proteinases"/>
    <property type="match status" value="1"/>
</dbReference>
<feature type="region of interest" description="Disordered" evidence="6">
    <location>
        <begin position="475"/>
        <end position="558"/>
    </location>
</feature>
<feature type="region of interest" description="Disordered" evidence="6">
    <location>
        <begin position="837"/>
        <end position="871"/>
    </location>
</feature>
<evidence type="ECO:0000256" key="3">
    <source>
        <dbReference type="ARBA" id="ARBA00022670"/>
    </source>
</evidence>
<reference evidence="8 9" key="1">
    <citation type="journal article" date="2020" name="ISME J.">
        <title>Uncovering the hidden diversity of litter-decomposition mechanisms in mushroom-forming fungi.</title>
        <authorList>
            <person name="Floudas D."/>
            <person name="Bentzer J."/>
            <person name="Ahren D."/>
            <person name="Johansson T."/>
            <person name="Persson P."/>
            <person name="Tunlid A."/>
        </authorList>
    </citation>
    <scope>NUCLEOTIDE SEQUENCE [LARGE SCALE GENOMIC DNA]</scope>
    <source>
        <strain evidence="8 9">CBS 291.85</strain>
    </source>
</reference>
<name>A0A8H5GRB7_9AGAR</name>
<feature type="compositionally biased region" description="Basic residues" evidence="6">
    <location>
        <begin position="1085"/>
        <end position="1094"/>
    </location>
</feature>
<feature type="region of interest" description="Disordered" evidence="6">
    <location>
        <begin position="1024"/>
        <end position="1094"/>
    </location>
</feature>
<protein>
    <recommendedName>
        <fullName evidence="7">Ubiquitin-like protease family profile domain-containing protein</fullName>
    </recommendedName>
</protein>
<dbReference type="PANTHER" id="PTHR46896">
    <property type="entry name" value="SENTRIN-SPECIFIC PROTEASE"/>
    <property type="match status" value="1"/>
</dbReference>
<dbReference type="InterPro" id="IPR051947">
    <property type="entry name" value="Sentrin-specific_protease"/>
</dbReference>
<feature type="region of interest" description="Disordered" evidence="6">
    <location>
        <begin position="752"/>
        <end position="823"/>
    </location>
</feature>
<feature type="compositionally biased region" description="Low complexity" evidence="6">
    <location>
        <begin position="543"/>
        <end position="555"/>
    </location>
</feature>
<feature type="compositionally biased region" description="Basic and acidic residues" evidence="6">
    <location>
        <begin position="1024"/>
        <end position="1038"/>
    </location>
</feature>
<evidence type="ECO:0000313" key="9">
    <source>
        <dbReference type="Proteomes" id="UP000559256"/>
    </source>
</evidence>
<dbReference type="GO" id="GO:0006508">
    <property type="term" value="P:proteolysis"/>
    <property type="evidence" value="ECO:0007669"/>
    <property type="project" value="UniProtKB-KW"/>
</dbReference>
<keyword evidence="3" id="KW-0645">Protease</keyword>
<evidence type="ECO:0000256" key="4">
    <source>
        <dbReference type="ARBA" id="ARBA00022786"/>
    </source>
</evidence>
<evidence type="ECO:0000256" key="2">
    <source>
        <dbReference type="ARBA" id="ARBA00022553"/>
    </source>
</evidence>
<comment type="caution">
    <text evidence="8">The sequence shown here is derived from an EMBL/GenBank/DDBJ whole genome shotgun (WGS) entry which is preliminary data.</text>
</comment>
<evidence type="ECO:0000259" key="7">
    <source>
        <dbReference type="PROSITE" id="PS50600"/>
    </source>
</evidence>
<dbReference type="InterPro" id="IPR038765">
    <property type="entry name" value="Papain-like_cys_pep_sf"/>
</dbReference>
<dbReference type="GO" id="GO:0016926">
    <property type="term" value="P:protein desumoylation"/>
    <property type="evidence" value="ECO:0007669"/>
    <property type="project" value="TreeGrafter"/>
</dbReference>
<evidence type="ECO:0000256" key="5">
    <source>
        <dbReference type="ARBA" id="ARBA00022801"/>
    </source>
</evidence>
<dbReference type="PROSITE" id="PS50600">
    <property type="entry name" value="ULP_PROTEASE"/>
    <property type="match status" value="1"/>
</dbReference>
<accession>A0A8H5GRB7</accession>
<dbReference type="EMBL" id="JAACJM010000013">
    <property type="protein sequence ID" value="KAF5369360.1"/>
    <property type="molecule type" value="Genomic_DNA"/>
</dbReference>
<organism evidence="8 9">
    <name type="scientific">Tetrapyrgos nigripes</name>
    <dbReference type="NCBI Taxonomy" id="182062"/>
    <lineage>
        <taxon>Eukaryota</taxon>
        <taxon>Fungi</taxon>
        <taxon>Dikarya</taxon>
        <taxon>Basidiomycota</taxon>
        <taxon>Agaricomycotina</taxon>
        <taxon>Agaricomycetes</taxon>
        <taxon>Agaricomycetidae</taxon>
        <taxon>Agaricales</taxon>
        <taxon>Marasmiineae</taxon>
        <taxon>Marasmiaceae</taxon>
        <taxon>Tetrapyrgos</taxon>
    </lineage>
</organism>
<keyword evidence="5" id="KW-0378">Hydrolase</keyword>
<dbReference type="GO" id="GO:0070139">
    <property type="term" value="F:SUMO-specific endopeptidase activity"/>
    <property type="evidence" value="ECO:0007669"/>
    <property type="project" value="TreeGrafter"/>
</dbReference>
<dbReference type="Pfam" id="PF02902">
    <property type="entry name" value="Peptidase_C48"/>
    <property type="match status" value="2"/>
</dbReference>
<keyword evidence="4" id="KW-0833">Ubl conjugation pathway</keyword>
<gene>
    <name evidence="8" type="ORF">D9758_002595</name>
</gene>
<feature type="compositionally biased region" description="Acidic residues" evidence="6">
    <location>
        <begin position="1048"/>
        <end position="1064"/>
    </location>
</feature>
<feature type="compositionally biased region" description="Basic and acidic residues" evidence="6">
    <location>
        <begin position="475"/>
        <end position="500"/>
    </location>
</feature>
<feature type="domain" description="Ubiquitin-like protease family profile" evidence="7">
    <location>
        <begin position="574"/>
        <end position="977"/>
    </location>
</feature>
<dbReference type="PANTHER" id="PTHR46896:SF3">
    <property type="entry name" value="FI06413P-RELATED"/>
    <property type="match status" value="1"/>
</dbReference>
<dbReference type="GO" id="GO:0005634">
    <property type="term" value="C:nucleus"/>
    <property type="evidence" value="ECO:0007669"/>
    <property type="project" value="TreeGrafter"/>
</dbReference>
<dbReference type="Proteomes" id="UP000559256">
    <property type="component" value="Unassembled WGS sequence"/>
</dbReference>
<dbReference type="Gene3D" id="1.10.418.20">
    <property type="match status" value="2"/>
</dbReference>
<evidence type="ECO:0000313" key="8">
    <source>
        <dbReference type="EMBL" id="KAF5369360.1"/>
    </source>
</evidence>
<evidence type="ECO:0000256" key="1">
    <source>
        <dbReference type="ARBA" id="ARBA00005234"/>
    </source>
</evidence>